<dbReference type="RefSeq" id="WP_020935240.1">
    <property type="nucleotide sequence ID" value="NC_021915.1"/>
</dbReference>
<dbReference type="OrthoDB" id="5185945at2"/>
<proteinExistence type="predicted"/>
<name>S5SW46_9CORY</name>
<reference evidence="1 2" key="1">
    <citation type="submission" date="2012-11" db="EMBL/GenBank/DDBJ databases">
        <title>The complete genome sequence of Corynebacterium maris Coryn-1 (=DSM 45190).</title>
        <authorList>
            <person name="Schaffert L."/>
            <person name="Albersmeier A."/>
            <person name="Kalinowski J."/>
            <person name="Ruckert C."/>
        </authorList>
    </citation>
    <scope>NUCLEOTIDE SEQUENCE [LARGE SCALE GENOMIC DNA]</scope>
    <source>
        <strain evidence="2">Coryn-1</strain>
    </source>
</reference>
<dbReference type="KEGG" id="cmd:B841_09170"/>
<gene>
    <name evidence="1" type="ORF">B841_09170</name>
</gene>
<keyword evidence="2" id="KW-1185">Reference proteome</keyword>
<dbReference type="InterPro" id="IPR021412">
    <property type="entry name" value="DUF3052"/>
</dbReference>
<organism evidence="1 2">
    <name type="scientific">Corynebacterium maris DSM 45190</name>
    <dbReference type="NCBI Taxonomy" id="1224163"/>
    <lineage>
        <taxon>Bacteria</taxon>
        <taxon>Bacillati</taxon>
        <taxon>Actinomycetota</taxon>
        <taxon>Actinomycetes</taxon>
        <taxon>Mycobacteriales</taxon>
        <taxon>Corynebacteriaceae</taxon>
        <taxon>Corynebacterium</taxon>
    </lineage>
</organism>
<accession>S5SW46</accession>
<dbReference type="STRING" id="1224163.B841_09170"/>
<dbReference type="PATRIC" id="fig|1224163.3.peg.1844"/>
<dbReference type="eggNOG" id="ENOG5031Y1M">
    <property type="taxonomic scope" value="Bacteria"/>
</dbReference>
<dbReference type="HOGENOM" id="CLU_117223_0_0_11"/>
<dbReference type="EMBL" id="CP003924">
    <property type="protein sequence ID" value="AGS35307.1"/>
    <property type="molecule type" value="Genomic_DNA"/>
</dbReference>
<evidence type="ECO:0008006" key="3">
    <source>
        <dbReference type="Google" id="ProtNLM"/>
    </source>
</evidence>
<evidence type="ECO:0000313" key="1">
    <source>
        <dbReference type="EMBL" id="AGS35307.1"/>
    </source>
</evidence>
<dbReference type="AlphaFoldDB" id="S5SW46"/>
<evidence type="ECO:0000313" key="2">
    <source>
        <dbReference type="Proteomes" id="UP000015388"/>
    </source>
</evidence>
<protein>
    <recommendedName>
        <fullName evidence="3">DUF3052 domain-containing protein</fullName>
    </recommendedName>
</protein>
<dbReference type="Pfam" id="PF11253">
    <property type="entry name" value="DUF3052"/>
    <property type="match status" value="1"/>
</dbReference>
<dbReference type="Proteomes" id="UP000015388">
    <property type="component" value="Chromosome"/>
</dbReference>
<sequence length="143" mass="15376">MVDAPGAVNNENAQDNVQRLGLQSDMIVQELGWDEDCDSSLSEAVEDFIGEELVDFDTDELVDAVLLWFREEDGDLVDALVDSGRSLSEEGIVWLLTPGAGQTGTIAPGEINEAAQLSGMVSTTSERFGDWQGTRLVAQGGKK</sequence>